<dbReference type="Proteomes" id="UP001499852">
    <property type="component" value="Unassembled WGS sequence"/>
</dbReference>
<evidence type="ECO:0008006" key="4">
    <source>
        <dbReference type="Google" id="ProtNLM"/>
    </source>
</evidence>
<organism evidence="2 3">
    <name type="scientific">Prosthecobacter algae</name>
    <dbReference type="NCBI Taxonomy" id="1144682"/>
    <lineage>
        <taxon>Bacteria</taxon>
        <taxon>Pseudomonadati</taxon>
        <taxon>Verrucomicrobiota</taxon>
        <taxon>Verrucomicrobiia</taxon>
        <taxon>Verrucomicrobiales</taxon>
        <taxon>Verrucomicrobiaceae</taxon>
        <taxon>Prosthecobacter</taxon>
    </lineage>
</organism>
<keyword evidence="1" id="KW-0472">Membrane</keyword>
<keyword evidence="1" id="KW-0812">Transmembrane</keyword>
<feature type="transmembrane region" description="Helical" evidence="1">
    <location>
        <begin position="12"/>
        <end position="31"/>
    </location>
</feature>
<dbReference type="RefSeq" id="WP_345736897.1">
    <property type="nucleotide sequence ID" value="NZ_BAABIA010000005.1"/>
</dbReference>
<reference evidence="3" key="1">
    <citation type="journal article" date="2019" name="Int. J. Syst. Evol. Microbiol.">
        <title>The Global Catalogue of Microorganisms (GCM) 10K type strain sequencing project: providing services to taxonomists for standard genome sequencing and annotation.</title>
        <authorList>
            <consortium name="The Broad Institute Genomics Platform"/>
            <consortium name="The Broad Institute Genome Sequencing Center for Infectious Disease"/>
            <person name="Wu L."/>
            <person name="Ma J."/>
        </authorList>
    </citation>
    <scope>NUCLEOTIDE SEQUENCE [LARGE SCALE GENOMIC DNA]</scope>
    <source>
        <strain evidence="3">JCM 18053</strain>
    </source>
</reference>
<comment type="caution">
    <text evidence="2">The sequence shown here is derived from an EMBL/GenBank/DDBJ whole genome shotgun (WGS) entry which is preliminary data.</text>
</comment>
<proteinExistence type="predicted"/>
<name>A0ABP9P938_9BACT</name>
<keyword evidence="3" id="KW-1185">Reference proteome</keyword>
<accession>A0ABP9P938</accession>
<evidence type="ECO:0000313" key="3">
    <source>
        <dbReference type="Proteomes" id="UP001499852"/>
    </source>
</evidence>
<protein>
    <recommendedName>
        <fullName evidence="4">Periplasmic heavy metal sensor</fullName>
    </recommendedName>
</protein>
<gene>
    <name evidence="2" type="ORF">GCM10023213_26980</name>
</gene>
<evidence type="ECO:0000313" key="2">
    <source>
        <dbReference type="EMBL" id="GAA5141929.1"/>
    </source>
</evidence>
<sequence length="124" mass="13920">MSYSPRTKAGCLITLLILFSLGVGFTLGFIVSKGIQKKKEDPAFWKQAAMKHLEKLHPDAAQREKLEVHTDKAVAELAALREEGIKNVWQIVGRAVEGIRQELTPEQKEKFEKIRPKSPEEAAP</sequence>
<evidence type="ECO:0000256" key="1">
    <source>
        <dbReference type="SAM" id="Phobius"/>
    </source>
</evidence>
<dbReference type="EMBL" id="BAABIA010000005">
    <property type="protein sequence ID" value="GAA5141929.1"/>
    <property type="molecule type" value="Genomic_DNA"/>
</dbReference>
<keyword evidence="1" id="KW-1133">Transmembrane helix</keyword>